<evidence type="ECO:0000256" key="8">
    <source>
        <dbReference type="ARBA" id="ARBA00022801"/>
    </source>
</evidence>
<reference evidence="20 21" key="1">
    <citation type="submission" date="2021-09" db="EMBL/GenBank/DDBJ databases">
        <title>Genomic insights and catalytic innovation underlie evolution of tropane alkaloids biosynthesis.</title>
        <authorList>
            <person name="Wang Y.-J."/>
            <person name="Tian T."/>
            <person name="Huang J.-P."/>
            <person name="Huang S.-X."/>
        </authorList>
    </citation>
    <scope>NUCLEOTIDE SEQUENCE [LARGE SCALE GENOMIC DNA]</scope>
    <source>
        <strain evidence="20">KIB-2018</strain>
        <tissue evidence="20">Leaf</tissue>
    </source>
</reference>
<evidence type="ECO:0000256" key="3">
    <source>
        <dbReference type="ARBA" id="ARBA00022528"/>
    </source>
</evidence>
<feature type="domain" description="AIG1-type G" evidence="19">
    <location>
        <begin position="594"/>
        <end position="823"/>
    </location>
</feature>
<feature type="region of interest" description="Disordered" evidence="18">
    <location>
        <begin position="125"/>
        <end position="158"/>
    </location>
</feature>
<dbReference type="InterPro" id="IPR006703">
    <property type="entry name" value="G_AIG1"/>
</dbReference>
<dbReference type="Pfam" id="PF11886">
    <property type="entry name" value="TOC159_MAD"/>
    <property type="match status" value="1"/>
</dbReference>
<evidence type="ECO:0000256" key="10">
    <source>
        <dbReference type="ARBA" id="ARBA00022842"/>
    </source>
</evidence>
<feature type="compositionally biased region" description="Polar residues" evidence="18">
    <location>
        <begin position="449"/>
        <end position="469"/>
    </location>
</feature>
<dbReference type="InterPro" id="IPR024283">
    <property type="entry name" value="TOC159_MAD"/>
</dbReference>
<feature type="compositionally biased region" description="Polar residues" evidence="18">
    <location>
        <begin position="498"/>
        <end position="514"/>
    </location>
</feature>
<keyword evidence="9" id="KW-1002">Plastid outer membrane</keyword>
<feature type="region of interest" description="Disordered" evidence="18">
    <location>
        <begin position="52"/>
        <end position="79"/>
    </location>
</feature>
<dbReference type="Pfam" id="PF04548">
    <property type="entry name" value="AIG1"/>
    <property type="match status" value="1"/>
</dbReference>
<evidence type="ECO:0000256" key="4">
    <source>
        <dbReference type="ARBA" id="ARBA00022640"/>
    </source>
</evidence>
<feature type="region of interest" description="Disordered" evidence="18">
    <location>
        <begin position="418"/>
        <end position="520"/>
    </location>
</feature>
<keyword evidence="7" id="KW-0547">Nucleotide-binding</keyword>
<dbReference type="GO" id="GO:0015031">
    <property type="term" value="P:protein transport"/>
    <property type="evidence" value="ECO:0007669"/>
    <property type="project" value="UniProtKB-KW"/>
</dbReference>
<dbReference type="PROSITE" id="PS51720">
    <property type="entry name" value="G_AIG1"/>
    <property type="match status" value="1"/>
</dbReference>
<dbReference type="GO" id="GO:0009707">
    <property type="term" value="C:chloroplast outer membrane"/>
    <property type="evidence" value="ECO:0007669"/>
    <property type="project" value="UniProtKB-SubCell"/>
</dbReference>
<evidence type="ECO:0000256" key="6">
    <source>
        <dbReference type="ARBA" id="ARBA00022723"/>
    </source>
</evidence>
<evidence type="ECO:0000256" key="17">
    <source>
        <dbReference type="ARBA" id="ARBA00045184"/>
    </source>
</evidence>
<dbReference type="PANTHER" id="PTHR10903:SF135">
    <property type="entry name" value="TRANSLOCASE OF CHLOROPLAST 120, CHLOROPLASTIC-RELATED"/>
    <property type="match status" value="1"/>
</dbReference>
<dbReference type="GO" id="GO:0003924">
    <property type="term" value="F:GTPase activity"/>
    <property type="evidence" value="ECO:0007669"/>
    <property type="project" value="InterPro"/>
</dbReference>
<keyword evidence="13" id="KW-0342">GTP-binding</keyword>
<evidence type="ECO:0000256" key="14">
    <source>
        <dbReference type="ARBA" id="ARBA00023136"/>
    </source>
</evidence>
<dbReference type="AlphaFoldDB" id="A0AAV8TLH9"/>
<protein>
    <recommendedName>
        <fullName evidence="19">AIG1-type G domain-containing protein</fullName>
    </recommendedName>
</protein>
<evidence type="ECO:0000256" key="9">
    <source>
        <dbReference type="ARBA" id="ARBA00022805"/>
    </source>
</evidence>
<organism evidence="20 21">
    <name type="scientific">Erythroxylum novogranatense</name>
    <dbReference type="NCBI Taxonomy" id="1862640"/>
    <lineage>
        <taxon>Eukaryota</taxon>
        <taxon>Viridiplantae</taxon>
        <taxon>Streptophyta</taxon>
        <taxon>Embryophyta</taxon>
        <taxon>Tracheophyta</taxon>
        <taxon>Spermatophyta</taxon>
        <taxon>Magnoliopsida</taxon>
        <taxon>eudicotyledons</taxon>
        <taxon>Gunneridae</taxon>
        <taxon>Pentapetalae</taxon>
        <taxon>rosids</taxon>
        <taxon>fabids</taxon>
        <taxon>Malpighiales</taxon>
        <taxon>Erythroxylaceae</taxon>
        <taxon>Erythroxylum</taxon>
    </lineage>
</organism>
<feature type="compositionally biased region" description="Basic and acidic residues" evidence="18">
    <location>
        <begin position="195"/>
        <end position="207"/>
    </location>
</feature>
<keyword evidence="21" id="KW-1185">Reference proteome</keyword>
<gene>
    <name evidence="20" type="ORF">K2173_012684</name>
</gene>
<comment type="cofactor">
    <cofactor evidence="1">
        <name>Mg(2+)</name>
        <dbReference type="ChEBI" id="CHEBI:18420"/>
    </cofactor>
</comment>
<dbReference type="FunFam" id="3.40.50.300:FF:000413">
    <property type="entry name" value="Translocase of chloroplast 120, chloroplastic"/>
    <property type="match status" value="1"/>
</dbReference>
<evidence type="ECO:0000259" key="19">
    <source>
        <dbReference type="PROSITE" id="PS51720"/>
    </source>
</evidence>
<keyword evidence="5" id="KW-0812">Transmembrane</keyword>
<dbReference type="GO" id="GO:0046872">
    <property type="term" value="F:metal ion binding"/>
    <property type="evidence" value="ECO:0007669"/>
    <property type="project" value="UniProtKB-KW"/>
</dbReference>
<accession>A0AAV8TLH9</accession>
<keyword evidence="6" id="KW-0479">Metal-binding</keyword>
<comment type="similarity">
    <text evidence="16">Belongs to the TRAFAC class TrmE-Era-EngA-EngB-Septin-like GTPase superfamily. AIG1/Toc34/Toc159-like paraseptin GTPase family. TOC159 subfamily.</text>
</comment>
<evidence type="ECO:0000313" key="21">
    <source>
        <dbReference type="Proteomes" id="UP001159364"/>
    </source>
</evidence>
<comment type="subcellular location">
    <subcellularLocation>
        <location evidence="15">Plastid</location>
        <location evidence="15">Chloroplast outer membrane</location>
        <topology evidence="15">Single-pass membrane protein</topology>
    </subcellularLocation>
</comment>
<dbReference type="SUPFAM" id="SSF52540">
    <property type="entry name" value="P-loop containing nucleoside triphosphate hydrolases"/>
    <property type="match status" value="1"/>
</dbReference>
<keyword evidence="11" id="KW-0653">Protein transport</keyword>
<dbReference type="GO" id="GO:0005525">
    <property type="term" value="F:GTP binding"/>
    <property type="evidence" value="ECO:0007669"/>
    <property type="project" value="UniProtKB-KW"/>
</dbReference>
<keyword evidence="10" id="KW-0460">Magnesium</keyword>
<evidence type="ECO:0000256" key="12">
    <source>
        <dbReference type="ARBA" id="ARBA00022989"/>
    </source>
</evidence>
<dbReference type="GO" id="GO:0045036">
    <property type="term" value="P:protein targeting to chloroplast"/>
    <property type="evidence" value="ECO:0007669"/>
    <property type="project" value="InterPro"/>
</dbReference>
<keyword evidence="4" id="KW-0934">Plastid</keyword>
<name>A0AAV8TLH9_9ROSI</name>
<feature type="compositionally biased region" description="Acidic residues" evidence="18">
    <location>
        <begin position="853"/>
        <end position="878"/>
    </location>
</feature>
<feature type="compositionally biased region" description="Basic and acidic residues" evidence="18">
    <location>
        <begin position="142"/>
        <end position="158"/>
    </location>
</feature>
<keyword evidence="12" id="KW-1133">Transmembrane helix</keyword>
<dbReference type="CDD" id="cd01853">
    <property type="entry name" value="Toc34_like"/>
    <property type="match status" value="1"/>
</dbReference>
<evidence type="ECO:0000256" key="18">
    <source>
        <dbReference type="SAM" id="MobiDB-lite"/>
    </source>
</evidence>
<evidence type="ECO:0000256" key="1">
    <source>
        <dbReference type="ARBA" id="ARBA00001946"/>
    </source>
</evidence>
<comment type="function">
    <text evidence="17">GTPase involved in protein precursor import into chloroplasts. Seems to recognize chloroplast-destined precursor proteins and regulate their presentation to the translocation channel through GTP hydrolysis. Probably specialized in the import of nuclear encoded non-photosynthetic preproteins from the cytoplasm to the chloroplast.</text>
</comment>
<feature type="region of interest" description="Disordered" evidence="18">
    <location>
        <begin position="195"/>
        <end position="249"/>
    </location>
</feature>
<keyword evidence="14" id="KW-0472">Membrane</keyword>
<keyword evidence="8" id="KW-0378">Hydrolase</keyword>
<dbReference type="NCBIfam" id="TIGR00993">
    <property type="entry name" value="3a0901s04IAP86"/>
    <property type="match status" value="1"/>
</dbReference>
<evidence type="ECO:0000256" key="16">
    <source>
        <dbReference type="ARBA" id="ARBA00023775"/>
    </source>
</evidence>
<evidence type="ECO:0000256" key="5">
    <source>
        <dbReference type="ARBA" id="ARBA00022692"/>
    </source>
</evidence>
<keyword evidence="3" id="KW-0150">Chloroplast</keyword>
<dbReference type="InterPro" id="IPR005690">
    <property type="entry name" value="Toc86_159"/>
</dbReference>
<evidence type="ECO:0000313" key="20">
    <source>
        <dbReference type="EMBL" id="KAJ8767093.1"/>
    </source>
</evidence>
<sequence length="1228" mass="134439">MENGMKRVVGLEMSEKGHVENEVLGDKVESGVVVESGDTRDTEEEVFEEATDSQEQFQEVGAESDPGTNFETVEDSSSVVVDENSAVETFEEAVDVHDDAGIVKDLVDVVVENKVDELVVAETSNKIDDGGTPGEVGNDKPNAGKEISENDKPNAGKEVCEDFGLAGESKNGENVALEAGDQKALHFQLESSGEILKESGKREELKSDSPGNQENEGLIEHLIEPRESKVDEYKENLDSANEDNDKRLAKNEIGEDFKVQYDSNDIVNDTSDAAHSEGNGEPCQLKPVSAIVEAFSEESVVPEISSPPSSMNIVNEGIKEIHAYATNVVVVEERSKEIHVDANNLVVEESSKAVPVGAANLVVEERSKEIHADATNVVAEEKGEEIHNDATFLATEEKGKEIHDDAANLTAEDIKSAPLHANEKVDRFKNKNVMIEQPGNKTEKEVRPSESNSTPKLDSSSGRSASFTNPPARPAGLGRVAPLLEPAPRAVQPPRANGTVSHVQSQQAEDNNNADAEEYDETREKLQMIRVKFLRLAYRLGQTPHNVVVAQVLYRLGLAEQLRGRNGGRVGAFSFDRASAMAEQLEAAGQEPLDFSCTIMVLGKTGVGKSATINSIFDEAKFSTDAFHLGTTKVQDVVGTVQGIRVRVIDTPGLLPSGSDQRHNEKILHSVKRFIKKTPPDIVLYLDRLDMQSRDFGDMPLLRTITEIFGPSIWFNAIVVLTHAASAPPDGPNGTASSYDMFVTQRSHVVQQAIRQAAGDMRLMNPVSLVENHSACRTNRAGQRVLPNGQVWKPHLLLLSFASKILAEANALLKLQDSPPGKPFATRLRAPPLPFLLSSLLQSRPQVKLPEEQFGDDDGLDDDLDEASDSEDESEYDDLPPFRSLTKAQLGKLNKAQKKAYFEELELREKLFMKKQLKEEKRRRKMMKKMAAAAKDLPSEYSDSVEEESGGPASVPVPMPDLALPASFDSDNPTHRYRYLDSSNQWLVRPVLETHGWDHDVGYEGINVERLFVVKEKIPISFSGQVTKDKKDSNVQMEFASSLKHGEGKATSLGFDMQTMGKELAYTLRSETRFSNYRKNKATAGLSVTLMGDALSAGVKVEDKLIVDKRFQMVVSGGAMTGRGDVAYGGSLEAQLRDKDYPLGRSLSTLGLSVMDWHGDLAVGCNIQSQIPVGRSTNLIARANLNNRGAGQISVRLNTSEQLQIALLGIVPLLQKLFSYPQQVQFGQ</sequence>
<dbReference type="EMBL" id="JAIWQS010000004">
    <property type="protein sequence ID" value="KAJ8767093.1"/>
    <property type="molecule type" value="Genomic_DNA"/>
</dbReference>
<feature type="region of interest" description="Disordered" evidence="18">
    <location>
        <begin position="932"/>
        <end position="954"/>
    </location>
</feature>
<feature type="compositionally biased region" description="Basic and acidic residues" evidence="18">
    <location>
        <begin position="218"/>
        <end position="249"/>
    </location>
</feature>
<evidence type="ECO:0000256" key="11">
    <source>
        <dbReference type="ARBA" id="ARBA00022927"/>
    </source>
</evidence>
<comment type="caution">
    <text evidence="20">The sequence shown here is derived from an EMBL/GenBank/DDBJ whole genome shotgun (WGS) entry which is preliminary data.</text>
</comment>
<evidence type="ECO:0000256" key="7">
    <source>
        <dbReference type="ARBA" id="ARBA00022741"/>
    </source>
</evidence>
<proteinExistence type="inferred from homology"/>
<dbReference type="Proteomes" id="UP001159364">
    <property type="component" value="Linkage Group LG04"/>
</dbReference>
<evidence type="ECO:0000256" key="2">
    <source>
        <dbReference type="ARBA" id="ARBA00022448"/>
    </source>
</evidence>
<dbReference type="Gene3D" id="3.40.50.300">
    <property type="entry name" value="P-loop containing nucleotide triphosphate hydrolases"/>
    <property type="match status" value="1"/>
</dbReference>
<evidence type="ECO:0000256" key="15">
    <source>
        <dbReference type="ARBA" id="ARBA00023766"/>
    </source>
</evidence>
<evidence type="ECO:0000256" key="13">
    <source>
        <dbReference type="ARBA" id="ARBA00023134"/>
    </source>
</evidence>
<dbReference type="InterPro" id="IPR027417">
    <property type="entry name" value="P-loop_NTPase"/>
</dbReference>
<keyword evidence="2" id="KW-0813">Transport</keyword>
<feature type="region of interest" description="Disordered" evidence="18">
    <location>
        <begin position="851"/>
        <end position="881"/>
    </location>
</feature>
<dbReference type="InterPro" id="IPR045058">
    <property type="entry name" value="GIMA/IAN/Toc"/>
</dbReference>
<dbReference type="PANTHER" id="PTHR10903">
    <property type="entry name" value="GTPASE, IMAP FAMILY MEMBER-RELATED"/>
    <property type="match status" value="1"/>
</dbReference>